<keyword evidence="3" id="KW-1185">Reference proteome</keyword>
<protein>
    <recommendedName>
        <fullName evidence="4">Energy transducer TonB</fullName>
    </recommendedName>
</protein>
<sequence length="283" mass="29249">MRKPSPALAGSVALHVGVALFALVTLTGRKAEPVPMVNSVPVTIVSDMIVEAGPADNPQPEDSPEDGSSAPLISPPEPEPEPTPAPPTPTPPAPKPPTPTPPAPRPTPTPTPTPRPTPTPTPPKKAEPPPRPNPAPARPNPTPPRTNPAPARPNPAPARDEGVNLADLVNGPRRVTGNTGRPAAGQQGRGTASQAIGRPALQALGAQVRPQLNCDLVDAGDVVRVIVRLDTRGRLVRAPQVQGRSTPASARVVSAINAAVPFDMPAGYEEQDLPFAFNTSDFC</sequence>
<dbReference type="Proteomes" id="UP001500791">
    <property type="component" value="Unassembled WGS sequence"/>
</dbReference>
<organism evidence="2 3">
    <name type="scientific">Brevundimonas terrae</name>
    <dbReference type="NCBI Taxonomy" id="363631"/>
    <lineage>
        <taxon>Bacteria</taxon>
        <taxon>Pseudomonadati</taxon>
        <taxon>Pseudomonadota</taxon>
        <taxon>Alphaproteobacteria</taxon>
        <taxon>Caulobacterales</taxon>
        <taxon>Caulobacteraceae</taxon>
        <taxon>Brevundimonas</taxon>
    </lineage>
</organism>
<dbReference type="PRINTS" id="PR01217">
    <property type="entry name" value="PRICHEXTENSN"/>
</dbReference>
<feature type="compositionally biased region" description="Pro residues" evidence="1">
    <location>
        <begin position="73"/>
        <end position="156"/>
    </location>
</feature>
<accession>A0ABP3I2X4</accession>
<name>A0ABP3I2X4_9CAUL</name>
<reference evidence="3" key="1">
    <citation type="journal article" date="2019" name="Int. J. Syst. Evol. Microbiol.">
        <title>The Global Catalogue of Microorganisms (GCM) 10K type strain sequencing project: providing services to taxonomists for standard genome sequencing and annotation.</title>
        <authorList>
            <consortium name="The Broad Institute Genomics Platform"/>
            <consortium name="The Broad Institute Genome Sequencing Center for Infectious Disease"/>
            <person name="Wu L."/>
            <person name="Ma J."/>
        </authorList>
    </citation>
    <scope>NUCLEOTIDE SEQUENCE [LARGE SCALE GENOMIC DNA]</scope>
    <source>
        <strain evidence="3">JCM 13476</strain>
    </source>
</reference>
<evidence type="ECO:0000313" key="2">
    <source>
        <dbReference type="EMBL" id="GAA0387478.1"/>
    </source>
</evidence>
<evidence type="ECO:0008006" key="4">
    <source>
        <dbReference type="Google" id="ProtNLM"/>
    </source>
</evidence>
<dbReference type="RefSeq" id="WP_208380961.1">
    <property type="nucleotide sequence ID" value="NZ_BAAAEJ010000005.1"/>
</dbReference>
<dbReference type="EMBL" id="BAAAEJ010000005">
    <property type="protein sequence ID" value="GAA0387478.1"/>
    <property type="molecule type" value="Genomic_DNA"/>
</dbReference>
<comment type="caution">
    <text evidence="2">The sequence shown here is derived from an EMBL/GenBank/DDBJ whole genome shotgun (WGS) entry which is preliminary data.</text>
</comment>
<feature type="region of interest" description="Disordered" evidence="1">
    <location>
        <begin position="52"/>
        <end position="193"/>
    </location>
</feature>
<evidence type="ECO:0000313" key="3">
    <source>
        <dbReference type="Proteomes" id="UP001500791"/>
    </source>
</evidence>
<gene>
    <name evidence="2" type="ORF">GCM10009093_12820</name>
</gene>
<proteinExistence type="predicted"/>
<evidence type="ECO:0000256" key="1">
    <source>
        <dbReference type="SAM" id="MobiDB-lite"/>
    </source>
</evidence>